<dbReference type="Proteomes" id="UP000095594">
    <property type="component" value="Unassembled WGS sequence"/>
</dbReference>
<proteinExistence type="predicted"/>
<name>A0A174EJT0_9CLOT</name>
<evidence type="ECO:0000313" key="2">
    <source>
        <dbReference type="Proteomes" id="UP000095594"/>
    </source>
</evidence>
<evidence type="ECO:0000313" key="1">
    <source>
        <dbReference type="EMBL" id="CUO37891.1"/>
    </source>
</evidence>
<gene>
    <name evidence="1" type="ORF">ERS852471_01467</name>
</gene>
<dbReference type="RefSeq" id="WP_055265169.1">
    <property type="nucleotide sequence ID" value="NZ_CABIXQ010000008.1"/>
</dbReference>
<accession>A0A174EJT0</accession>
<organism evidence="1 2">
    <name type="scientific">Clostridium disporicum</name>
    <dbReference type="NCBI Taxonomy" id="84024"/>
    <lineage>
        <taxon>Bacteria</taxon>
        <taxon>Bacillati</taxon>
        <taxon>Bacillota</taxon>
        <taxon>Clostridia</taxon>
        <taxon>Eubacteriales</taxon>
        <taxon>Clostridiaceae</taxon>
        <taxon>Clostridium</taxon>
    </lineage>
</organism>
<dbReference type="AlphaFoldDB" id="A0A174EJT0"/>
<dbReference type="OrthoDB" id="1950593at2"/>
<dbReference type="EMBL" id="CYZX01000008">
    <property type="protein sequence ID" value="CUO37891.1"/>
    <property type="molecule type" value="Genomic_DNA"/>
</dbReference>
<protein>
    <submittedName>
        <fullName evidence="1">Putative phage head-tail adaptor</fullName>
    </submittedName>
</protein>
<sequence>MKINKSLIVIIMLTISILTGCSKVEDKDDVAINLFDMQKANNIVKDYLNNVISGNFDAANNLLSEELVSSNKNTGEGISKIISFKSDESIEGSNYAYFIYNIVRSSDVEPKSDLENITFKIKKQHNEYKIDEIKSKSEKEIYTKGNGLRVIGEEGGKSSLIISLSNLPKDTYLKDNKIMLYKDIVPKQSFGKVCLSFTGKRIAITTTDNKDSYICIAYIDEALMTSAQPGNEGGNSGASLGTENIDVLEDALEKPIAQKLVTIDLLKDSEVTKFVFSEEEDILQVNYNNKYNKERVRLYKSDNGELIQTELDTMFPEEKYNISNGKFEEDVFKFKVTTSEGQQEALSGEYILDLENLEINKL</sequence>
<reference evidence="1 2" key="1">
    <citation type="submission" date="2015-09" db="EMBL/GenBank/DDBJ databases">
        <authorList>
            <consortium name="Pathogen Informatics"/>
        </authorList>
    </citation>
    <scope>NUCLEOTIDE SEQUENCE [LARGE SCALE GENOMIC DNA]</scope>
    <source>
        <strain evidence="1 2">2789STDY5834856</strain>
    </source>
</reference>
<dbReference type="PROSITE" id="PS51257">
    <property type="entry name" value="PROKAR_LIPOPROTEIN"/>
    <property type="match status" value="1"/>
</dbReference>